<evidence type="ECO:0000313" key="2">
    <source>
        <dbReference type="EMBL" id="CAD7005424.1"/>
    </source>
</evidence>
<dbReference type="EMBL" id="CAJHJT010000034">
    <property type="protein sequence ID" value="CAD7005424.1"/>
    <property type="molecule type" value="Genomic_DNA"/>
</dbReference>
<sequence length="80" mass="8921">MYYHTATPKPSRSCESAFNTQNVEYANCAPRALSKSEMKSTSKLLRSFAETRRQRKTKKAPSEPVEAAATVATKLRGRPT</sequence>
<reference evidence="2" key="1">
    <citation type="submission" date="2020-11" db="EMBL/GenBank/DDBJ databases">
        <authorList>
            <person name="Whitehead M."/>
        </authorList>
    </citation>
    <scope>NUCLEOTIDE SEQUENCE</scope>
    <source>
        <strain evidence="2">EGII</strain>
    </source>
</reference>
<keyword evidence="3" id="KW-1185">Reference proteome</keyword>
<organism evidence="2 3">
    <name type="scientific">Ceratitis capitata</name>
    <name type="common">Mediterranean fruit fly</name>
    <name type="synonym">Tephritis capitata</name>
    <dbReference type="NCBI Taxonomy" id="7213"/>
    <lineage>
        <taxon>Eukaryota</taxon>
        <taxon>Metazoa</taxon>
        <taxon>Ecdysozoa</taxon>
        <taxon>Arthropoda</taxon>
        <taxon>Hexapoda</taxon>
        <taxon>Insecta</taxon>
        <taxon>Pterygota</taxon>
        <taxon>Neoptera</taxon>
        <taxon>Endopterygota</taxon>
        <taxon>Diptera</taxon>
        <taxon>Brachycera</taxon>
        <taxon>Muscomorpha</taxon>
        <taxon>Tephritoidea</taxon>
        <taxon>Tephritidae</taxon>
        <taxon>Ceratitis</taxon>
        <taxon>Ceratitis</taxon>
    </lineage>
</organism>
<name>A0A811V3C4_CERCA</name>
<evidence type="ECO:0000256" key="1">
    <source>
        <dbReference type="SAM" id="MobiDB-lite"/>
    </source>
</evidence>
<protein>
    <submittedName>
        <fullName evidence="2">(Mediterranean fruit fly) hypothetical protein</fullName>
    </submittedName>
</protein>
<gene>
    <name evidence="2" type="ORF">CCAP1982_LOCUS13785</name>
</gene>
<comment type="caution">
    <text evidence="2">The sequence shown here is derived from an EMBL/GenBank/DDBJ whole genome shotgun (WGS) entry which is preliminary data.</text>
</comment>
<dbReference type="Proteomes" id="UP000606786">
    <property type="component" value="Unassembled WGS sequence"/>
</dbReference>
<accession>A0A811V3C4</accession>
<proteinExistence type="predicted"/>
<dbReference type="AlphaFoldDB" id="A0A811V3C4"/>
<feature type="region of interest" description="Disordered" evidence="1">
    <location>
        <begin position="51"/>
        <end position="80"/>
    </location>
</feature>
<evidence type="ECO:0000313" key="3">
    <source>
        <dbReference type="Proteomes" id="UP000606786"/>
    </source>
</evidence>